<evidence type="ECO:0000313" key="2">
    <source>
        <dbReference type="EMBL" id="GCC39684.1"/>
    </source>
</evidence>
<evidence type="ECO:0000256" key="1">
    <source>
        <dbReference type="SAM" id="MobiDB-lite"/>
    </source>
</evidence>
<name>A0A401TAP2_CHIPU</name>
<dbReference type="EMBL" id="BEZZ01022941">
    <property type="protein sequence ID" value="GCC39684.1"/>
    <property type="molecule type" value="Genomic_DNA"/>
</dbReference>
<reference evidence="2 3" key="1">
    <citation type="journal article" date="2018" name="Nat. Ecol. Evol.">
        <title>Shark genomes provide insights into elasmobranch evolution and the origin of vertebrates.</title>
        <authorList>
            <person name="Hara Y"/>
            <person name="Yamaguchi K"/>
            <person name="Onimaru K"/>
            <person name="Kadota M"/>
            <person name="Koyanagi M"/>
            <person name="Keeley SD"/>
            <person name="Tatsumi K"/>
            <person name="Tanaka K"/>
            <person name="Motone F"/>
            <person name="Kageyama Y"/>
            <person name="Nozu R"/>
            <person name="Adachi N"/>
            <person name="Nishimura O"/>
            <person name="Nakagawa R"/>
            <person name="Tanegashima C"/>
            <person name="Kiyatake I"/>
            <person name="Matsumoto R"/>
            <person name="Murakumo K"/>
            <person name="Nishida K"/>
            <person name="Terakita A"/>
            <person name="Kuratani S"/>
            <person name="Sato K"/>
            <person name="Hyodo S Kuraku.S."/>
        </authorList>
    </citation>
    <scope>NUCLEOTIDE SEQUENCE [LARGE SCALE GENOMIC DNA]</scope>
</reference>
<sequence>MEPAQVRHQTLQIQNNGNSRQFKQQLCVREREREREREKNSTSLGGAGSALRVNGRLETRVVFPYYMTRTPQAR</sequence>
<protein>
    <submittedName>
        <fullName evidence="2">Uncharacterized protein</fullName>
    </submittedName>
</protein>
<dbReference type="AlphaFoldDB" id="A0A401TAP2"/>
<feature type="compositionally biased region" description="Polar residues" evidence="1">
    <location>
        <begin position="7"/>
        <end position="24"/>
    </location>
</feature>
<gene>
    <name evidence="2" type="ORF">chiPu_0023554</name>
</gene>
<dbReference type="Proteomes" id="UP000287033">
    <property type="component" value="Unassembled WGS sequence"/>
</dbReference>
<feature type="region of interest" description="Disordered" evidence="1">
    <location>
        <begin position="1"/>
        <end position="51"/>
    </location>
</feature>
<proteinExistence type="predicted"/>
<keyword evidence="3" id="KW-1185">Reference proteome</keyword>
<feature type="compositionally biased region" description="Basic and acidic residues" evidence="1">
    <location>
        <begin position="28"/>
        <end position="40"/>
    </location>
</feature>
<organism evidence="2 3">
    <name type="scientific">Chiloscyllium punctatum</name>
    <name type="common">Brownbanded bambooshark</name>
    <name type="synonym">Hemiscyllium punctatum</name>
    <dbReference type="NCBI Taxonomy" id="137246"/>
    <lineage>
        <taxon>Eukaryota</taxon>
        <taxon>Metazoa</taxon>
        <taxon>Chordata</taxon>
        <taxon>Craniata</taxon>
        <taxon>Vertebrata</taxon>
        <taxon>Chondrichthyes</taxon>
        <taxon>Elasmobranchii</taxon>
        <taxon>Galeomorphii</taxon>
        <taxon>Galeoidea</taxon>
        <taxon>Orectolobiformes</taxon>
        <taxon>Hemiscylliidae</taxon>
        <taxon>Chiloscyllium</taxon>
    </lineage>
</organism>
<comment type="caution">
    <text evidence="2">The sequence shown here is derived from an EMBL/GenBank/DDBJ whole genome shotgun (WGS) entry which is preliminary data.</text>
</comment>
<feature type="non-terminal residue" evidence="2">
    <location>
        <position position="74"/>
    </location>
</feature>
<accession>A0A401TAP2</accession>
<evidence type="ECO:0000313" key="3">
    <source>
        <dbReference type="Proteomes" id="UP000287033"/>
    </source>
</evidence>